<protein>
    <submittedName>
        <fullName evidence="2">Uncharacterized protein</fullName>
    </submittedName>
</protein>
<comment type="caution">
    <text evidence="2">The sequence shown here is derived from an EMBL/GenBank/DDBJ whole genome shotgun (WGS) entry which is preliminary data.</text>
</comment>
<name>A0AAW1VGP7_9CUCU</name>
<feature type="compositionally biased region" description="Polar residues" evidence="1">
    <location>
        <begin position="286"/>
        <end position="298"/>
    </location>
</feature>
<gene>
    <name evidence="2" type="ORF">WA026_014722</name>
</gene>
<feature type="compositionally biased region" description="Polar residues" evidence="1">
    <location>
        <begin position="32"/>
        <end position="61"/>
    </location>
</feature>
<evidence type="ECO:0000313" key="3">
    <source>
        <dbReference type="Proteomes" id="UP001431783"/>
    </source>
</evidence>
<keyword evidence="3" id="KW-1185">Reference proteome</keyword>
<feature type="compositionally biased region" description="Low complexity" evidence="1">
    <location>
        <begin position="110"/>
        <end position="124"/>
    </location>
</feature>
<feature type="compositionally biased region" description="Basic residues" evidence="1">
    <location>
        <begin position="263"/>
        <end position="273"/>
    </location>
</feature>
<feature type="compositionally biased region" description="Basic and acidic residues" evidence="1">
    <location>
        <begin position="250"/>
        <end position="262"/>
    </location>
</feature>
<evidence type="ECO:0000313" key="2">
    <source>
        <dbReference type="EMBL" id="KAK9891485.1"/>
    </source>
</evidence>
<dbReference type="AlphaFoldDB" id="A0AAW1VGP7"/>
<sequence length="337" mass="37319">MYGRTDSPGRWSVYAEFTISHPGVGDPENVPVTRTEQNDNGGQTWRTSRNAPSETESNRSAFTDGRFEPGSYGFQKGNLVFTSTPPSRRPSHFQTPASSRVNAPESSGYSSNLLSPNSMSSSTSVQHHEGSRCRSTCNITLNANPIPVDTCHHHCGRTQSLRCQTPSSKSDYKNAYYGCGDPWCHHLRSGDDYSVGGRCSPVLEICEDCPSLNGRSHKATRSLSRELDGRKDVSVQTFEMVDKCTSPYMKVEDDGSGMEKKTVKSARKVRRKSLSSYQRKNEPIYQRSQSPSSFTPDSLESGRYQLPKRISRSPKLKRMPHVKGDVSDPTTSTATAN</sequence>
<feature type="compositionally biased region" description="Polar residues" evidence="1">
    <location>
        <begin position="80"/>
        <end position="109"/>
    </location>
</feature>
<proteinExistence type="predicted"/>
<feature type="compositionally biased region" description="Basic residues" evidence="1">
    <location>
        <begin position="309"/>
        <end position="321"/>
    </location>
</feature>
<reference evidence="2 3" key="1">
    <citation type="submission" date="2023-03" db="EMBL/GenBank/DDBJ databases">
        <title>Genome insight into feeding habits of ladybird beetles.</title>
        <authorList>
            <person name="Li H.-S."/>
            <person name="Huang Y.-H."/>
            <person name="Pang H."/>
        </authorList>
    </citation>
    <scope>NUCLEOTIDE SEQUENCE [LARGE SCALE GENOMIC DNA]</scope>
    <source>
        <strain evidence="2">SYSU_2023b</strain>
        <tissue evidence="2">Whole body</tissue>
    </source>
</reference>
<organism evidence="2 3">
    <name type="scientific">Henosepilachna vigintioctopunctata</name>
    <dbReference type="NCBI Taxonomy" id="420089"/>
    <lineage>
        <taxon>Eukaryota</taxon>
        <taxon>Metazoa</taxon>
        <taxon>Ecdysozoa</taxon>
        <taxon>Arthropoda</taxon>
        <taxon>Hexapoda</taxon>
        <taxon>Insecta</taxon>
        <taxon>Pterygota</taxon>
        <taxon>Neoptera</taxon>
        <taxon>Endopterygota</taxon>
        <taxon>Coleoptera</taxon>
        <taxon>Polyphaga</taxon>
        <taxon>Cucujiformia</taxon>
        <taxon>Coccinelloidea</taxon>
        <taxon>Coccinellidae</taxon>
        <taxon>Epilachninae</taxon>
        <taxon>Epilachnini</taxon>
        <taxon>Henosepilachna</taxon>
    </lineage>
</organism>
<feature type="region of interest" description="Disordered" evidence="1">
    <location>
        <begin position="250"/>
        <end position="337"/>
    </location>
</feature>
<feature type="compositionally biased region" description="Polar residues" evidence="1">
    <location>
        <begin position="328"/>
        <end position="337"/>
    </location>
</feature>
<dbReference type="EMBL" id="JARQZJ010000128">
    <property type="protein sequence ID" value="KAK9891485.1"/>
    <property type="molecule type" value="Genomic_DNA"/>
</dbReference>
<feature type="region of interest" description="Disordered" evidence="1">
    <location>
        <begin position="22"/>
        <end position="127"/>
    </location>
</feature>
<dbReference type="Proteomes" id="UP001431783">
    <property type="component" value="Unassembled WGS sequence"/>
</dbReference>
<accession>A0AAW1VGP7</accession>
<evidence type="ECO:0000256" key="1">
    <source>
        <dbReference type="SAM" id="MobiDB-lite"/>
    </source>
</evidence>